<comment type="caution">
    <text evidence="1">The sequence shown here is derived from an EMBL/GenBank/DDBJ whole genome shotgun (WGS) entry which is preliminary data.</text>
</comment>
<reference evidence="1 2" key="1">
    <citation type="submission" date="2023-02" db="EMBL/GenBank/DDBJ databases">
        <title>LHISI_Scaffold_Assembly.</title>
        <authorList>
            <person name="Stuart O.P."/>
            <person name="Cleave R."/>
            <person name="Magrath M.J.L."/>
            <person name="Mikheyev A.S."/>
        </authorList>
    </citation>
    <scope>NUCLEOTIDE SEQUENCE [LARGE SCALE GENOMIC DNA]</scope>
    <source>
        <strain evidence="1">Daus_M_001</strain>
        <tissue evidence="1">Leg muscle</tissue>
    </source>
</reference>
<proteinExistence type="predicted"/>
<feature type="non-terminal residue" evidence="1">
    <location>
        <position position="137"/>
    </location>
</feature>
<sequence length="137" mass="16334">MLRAVVEIRTRDEISFTKVSQLFVNLKNKYTNGLEDDYIPLSIRNEFKTCLRRLRRSSKIAYSTKKGYVDQDVLKRWEEMKSSTEQRWLEYLLCLPWTNASTERVFTLMNTMWTSEKSSLKVETLRAMLIVKFNMDS</sequence>
<evidence type="ECO:0000313" key="2">
    <source>
        <dbReference type="Proteomes" id="UP001159363"/>
    </source>
</evidence>
<keyword evidence="2" id="KW-1185">Reference proteome</keyword>
<protein>
    <recommendedName>
        <fullName evidence="3">HAT C-terminal dimerisation domain-containing protein</fullName>
    </recommendedName>
</protein>
<name>A0ABQ9GR65_9NEOP</name>
<organism evidence="1 2">
    <name type="scientific">Dryococelus australis</name>
    <dbReference type="NCBI Taxonomy" id="614101"/>
    <lineage>
        <taxon>Eukaryota</taxon>
        <taxon>Metazoa</taxon>
        <taxon>Ecdysozoa</taxon>
        <taxon>Arthropoda</taxon>
        <taxon>Hexapoda</taxon>
        <taxon>Insecta</taxon>
        <taxon>Pterygota</taxon>
        <taxon>Neoptera</taxon>
        <taxon>Polyneoptera</taxon>
        <taxon>Phasmatodea</taxon>
        <taxon>Verophasmatodea</taxon>
        <taxon>Anareolatae</taxon>
        <taxon>Phasmatidae</taxon>
        <taxon>Eurycanthinae</taxon>
        <taxon>Dryococelus</taxon>
    </lineage>
</organism>
<dbReference type="Proteomes" id="UP001159363">
    <property type="component" value="Chromosome 9"/>
</dbReference>
<gene>
    <name evidence="1" type="ORF">PR048_025353</name>
</gene>
<evidence type="ECO:0008006" key="3">
    <source>
        <dbReference type="Google" id="ProtNLM"/>
    </source>
</evidence>
<accession>A0ABQ9GR65</accession>
<dbReference type="EMBL" id="JARBHB010000010">
    <property type="protein sequence ID" value="KAJ8874493.1"/>
    <property type="molecule type" value="Genomic_DNA"/>
</dbReference>
<evidence type="ECO:0000313" key="1">
    <source>
        <dbReference type="EMBL" id="KAJ8874493.1"/>
    </source>
</evidence>